<evidence type="ECO:0000313" key="2">
    <source>
        <dbReference type="Proteomes" id="UP000298324"/>
    </source>
</evidence>
<comment type="caution">
    <text evidence="1">The sequence shown here is derived from an EMBL/GenBank/DDBJ whole genome shotgun (WGS) entry which is preliminary data.</text>
</comment>
<sequence>MSALYRGGVARDAVRLAVRVGAQAGIIPAGSARNLRITNMSLGGIWRRYFCKEGGIMKKTYITKKQKKRWCPLLV</sequence>
<reference evidence="1 2" key="1">
    <citation type="journal article" date="2018" name="Environ. Microbiol.">
        <title>Novel energy conservation strategies and behaviour of Pelotomaculum schinkii driving syntrophic propionate catabolism.</title>
        <authorList>
            <person name="Hidalgo-Ahumada C.A.P."/>
            <person name="Nobu M.K."/>
            <person name="Narihiro T."/>
            <person name="Tamaki H."/>
            <person name="Liu W.T."/>
            <person name="Kamagata Y."/>
            <person name="Stams A.J.M."/>
            <person name="Imachi H."/>
            <person name="Sousa D.Z."/>
        </authorList>
    </citation>
    <scope>NUCLEOTIDE SEQUENCE [LARGE SCALE GENOMIC DNA]</scope>
    <source>
        <strain evidence="1 2">HH</strain>
    </source>
</reference>
<protein>
    <submittedName>
        <fullName evidence="1">Uncharacterized protein</fullName>
    </submittedName>
</protein>
<name>A0A4Y7R547_9FIRM</name>
<accession>A0A4Y7R547</accession>
<dbReference type="Proteomes" id="UP000298324">
    <property type="component" value="Unassembled WGS sequence"/>
</dbReference>
<dbReference type="EMBL" id="QFGA01000004">
    <property type="protein sequence ID" value="TEB04134.1"/>
    <property type="molecule type" value="Genomic_DNA"/>
</dbReference>
<evidence type="ECO:0000313" key="1">
    <source>
        <dbReference type="EMBL" id="TEB04134.1"/>
    </source>
</evidence>
<gene>
    <name evidence="1" type="ORF">Psch_03856</name>
</gene>
<organism evidence="1 2">
    <name type="scientific">Pelotomaculum schinkii</name>
    <dbReference type="NCBI Taxonomy" id="78350"/>
    <lineage>
        <taxon>Bacteria</taxon>
        <taxon>Bacillati</taxon>
        <taxon>Bacillota</taxon>
        <taxon>Clostridia</taxon>
        <taxon>Eubacteriales</taxon>
        <taxon>Desulfotomaculaceae</taxon>
        <taxon>Pelotomaculum</taxon>
    </lineage>
</organism>
<keyword evidence="2" id="KW-1185">Reference proteome</keyword>
<proteinExistence type="predicted"/>
<dbReference type="AlphaFoldDB" id="A0A4Y7R547"/>